<dbReference type="EMBL" id="CM037626">
    <property type="protein sequence ID" value="KAH8012175.1"/>
    <property type="molecule type" value="Genomic_DNA"/>
</dbReference>
<evidence type="ECO:0000313" key="1">
    <source>
        <dbReference type="EMBL" id="KAH8012175.1"/>
    </source>
</evidence>
<organism evidence="1 2">
    <name type="scientific">Sphaerodactylus townsendi</name>
    <dbReference type="NCBI Taxonomy" id="933632"/>
    <lineage>
        <taxon>Eukaryota</taxon>
        <taxon>Metazoa</taxon>
        <taxon>Chordata</taxon>
        <taxon>Craniata</taxon>
        <taxon>Vertebrata</taxon>
        <taxon>Euteleostomi</taxon>
        <taxon>Lepidosauria</taxon>
        <taxon>Squamata</taxon>
        <taxon>Bifurcata</taxon>
        <taxon>Gekkota</taxon>
        <taxon>Sphaerodactylidae</taxon>
        <taxon>Sphaerodactylus</taxon>
    </lineage>
</organism>
<gene>
    <name evidence="1" type="ORF">K3G42_015081</name>
</gene>
<protein>
    <submittedName>
        <fullName evidence="1">Uncharacterized protein</fullName>
    </submittedName>
</protein>
<evidence type="ECO:0000313" key="2">
    <source>
        <dbReference type="Proteomes" id="UP000827872"/>
    </source>
</evidence>
<comment type="caution">
    <text evidence="1">The sequence shown here is derived from an EMBL/GenBank/DDBJ whole genome shotgun (WGS) entry which is preliminary data.</text>
</comment>
<dbReference type="Proteomes" id="UP000827872">
    <property type="component" value="Linkage Group LG13"/>
</dbReference>
<keyword evidence="2" id="KW-1185">Reference proteome</keyword>
<accession>A0ACB8FYR5</accession>
<sequence length="265" mass="30323">MLKFKYGVRNGVESGIMEPIASRTSRLNLLFQGKLPSVSQQLMSPLSREGILDSLTLLFEQCSNPALMKMKHVGNFVKKYSDSIAEFRELQPSVKDFEIRSLVGRGHFAEVQVVREKATGDIYAMKVMSKDTLLAQNQLSFFEEERNILSQSTSPWIPQLQYAFQDKKNLYLVMEYYPGGDLLSLLNRYEEQLDENSVQFYLAELVLAVHSVHCMGYVHRDIKPENILIERTGHIKLVDFGSAAKMTVNKMSRDWTDALPIFMIP</sequence>
<name>A0ACB8FYR5_9SAUR</name>
<reference evidence="1" key="1">
    <citation type="submission" date="2021-08" db="EMBL/GenBank/DDBJ databases">
        <title>The first chromosome-level gecko genome reveals the dynamic sex chromosomes of Neotropical dwarf geckos (Sphaerodactylidae: Sphaerodactylus).</title>
        <authorList>
            <person name="Pinto B.J."/>
            <person name="Keating S.E."/>
            <person name="Gamble T."/>
        </authorList>
    </citation>
    <scope>NUCLEOTIDE SEQUENCE</scope>
    <source>
        <strain evidence="1">TG3544</strain>
    </source>
</reference>
<proteinExistence type="predicted"/>